<organism evidence="2 3">
    <name type="scientific">Edaphochlamys debaryana</name>
    <dbReference type="NCBI Taxonomy" id="47281"/>
    <lineage>
        <taxon>Eukaryota</taxon>
        <taxon>Viridiplantae</taxon>
        <taxon>Chlorophyta</taxon>
        <taxon>core chlorophytes</taxon>
        <taxon>Chlorophyceae</taxon>
        <taxon>CS clade</taxon>
        <taxon>Chlamydomonadales</taxon>
        <taxon>Chlamydomonadales incertae sedis</taxon>
        <taxon>Edaphochlamys</taxon>
    </lineage>
</organism>
<sequence>MQVAREDEHEFFWGQPSRKAASAAPSRTAADTRSPEASATGTGFAAVAEVPTPAVVPLDVPPEAFHRIAGAASVEQLLGELSAVLEGAGPGAALPARVVEVAAAKTASWVLDPGAFAGTDPGAVRRVLGLLQHSMRATRLTGYDVDDVGSVLWSLASALGAYGWSAPRSSLGVVVGWLAGPEAAALLEGCGGFGQLVSVLWGYSALLQAAEAGQQADAEAEGAGEGVEWDGAEGRRLAAPAAAGRRLGPEHLKADLALLTQPAGPSLDALARRLAELLPLSYGAGEPVAAAELTDCAWALSVIGRRSPATAQLAEAVAHEVYRQVSNRYSLQAPFAPTDLVKLVRAYARLELGDGSVARMLDAVATHVSKRIRSRHMHSLTRVGDCVELLQGYADTGHSSVVIPELIAAVGLQVCRELAAHNEALAPTAAPEPTAPPGSGASAAQRMARPHVPLWRRLQPLDPGQLAANWEAALSPEQGRELLSACVRMGYYPGAVLVDTVLMAVVPQLPYAGPEEAAQVLTLLAQLRHVPGQQTLSLLAQAALQPAVWAPSLPEEGAEPEDEEAAAAAAAATGAVQRLRSLWCLTMMGLKPEPETVSQVLRGVLREEGPELSTVDAGRLLSLLCVLPRRELTIQRLGLSTLALREAVARSTSEASGGTDREAVMLAAGAAMALMGPEGWEMAEQILPTAGLRRSEAALRRALARPYEGVDERCVELVAQALGSAPGCVGVSDRCLTPVWPPPDAEAATEAEGEVDSEGLGAVAAVADAAAALDEEEGFAPLECRALSARVRLPPRDEGAASTTGAAAAGLADFGLREAEIAGSARARTEGVQAESQGAERGRPGPEARFVVDMCLPADYAANGPGRVLWGWCRVRQALYSMCTGGVVMLLDERTLYSLQASRERLDGYVAGALARAP</sequence>
<accession>A0A835YKB7</accession>
<gene>
    <name evidence="2" type="ORF">HYH03_002842</name>
</gene>
<feature type="compositionally biased region" description="Low complexity" evidence="1">
    <location>
        <begin position="16"/>
        <end position="32"/>
    </location>
</feature>
<dbReference type="OrthoDB" id="548806at2759"/>
<name>A0A835YKB7_9CHLO</name>
<feature type="compositionally biased region" description="Low complexity" evidence="1">
    <location>
        <begin position="427"/>
        <end position="444"/>
    </location>
</feature>
<dbReference type="Proteomes" id="UP000612055">
    <property type="component" value="Unassembled WGS sequence"/>
</dbReference>
<feature type="region of interest" description="Disordered" evidence="1">
    <location>
        <begin position="427"/>
        <end position="446"/>
    </location>
</feature>
<feature type="region of interest" description="Disordered" evidence="1">
    <location>
        <begin position="1"/>
        <end position="40"/>
    </location>
</feature>
<comment type="caution">
    <text evidence="2">The sequence shown here is derived from an EMBL/GenBank/DDBJ whole genome shotgun (WGS) entry which is preliminary data.</text>
</comment>
<proteinExistence type="predicted"/>
<reference evidence="2" key="1">
    <citation type="journal article" date="2020" name="bioRxiv">
        <title>Comparative genomics of Chlamydomonas.</title>
        <authorList>
            <person name="Craig R.J."/>
            <person name="Hasan A.R."/>
            <person name="Ness R.W."/>
            <person name="Keightley P.D."/>
        </authorList>
    </citation>
    <scope>NUCLEOTIDE SEQUENCE</scope>
    <source>
        <strain evidence="2">CCAP 11/70</strain>
    </source>
</reference>
<feature type="compositionally biased region" description="Basic and acidic residues" evidence="1">
    <location>
        <begin position="1"/>
        <end position="11"/>
    </location>
</feature>
<dbReference type="AlphaFoldDB" id="A0A835YKB7"/>
<dbReference type="EMBL" id="JAEHOE010000007">
    <property type="protein sequence ID" value="KAG2499264.1"/>
    <property type="molecule type" value="Genomic_DNA"/>
</dbReference>
<keyword evidence="3" id="KW-1185">Reference proteome</keyword>
<evidence type="ECO:0000313" key="2">
    <source>
        <dbReference type="EMBL" id="KAG2499264.1"/>
    </source>
</evidence>
<evidence type="ECO:0000313" key="3">
    <source>
        <dbReference type="Proteomes" id="UP000612055"/>
    </source>
</evidence>
<protein>
    <submittedName>
        <fullName evidence="2">Uncharacterized protein</fullName>
    </submittedName>
</protein>
<evidence type="ECO:0000256" key="1">
    <source>
        <dbReference type="SAM" id="MobiDB-lite"/>
    </source>
</evidence>